<dbReference type="GO" id="GO:0022857">
    <property type="term" value="F:transmembrane transporter activity"/>
    <property type="evidence" value="ECO:0007669"/>
    <property type="project" value="InterPro"/>
</dbReference>
<reference evidence="9" key="1">
    <citation type="submission" date="2022-12" db="EMBL/GenBank/DDBJ databases">
        <authorList>
            <person name="Petersen C."/>
        </authorList>
    </citation>
    <scope>NUCLEOTIDE SEQUENCE</scope>
    <source>
        <strain evidence="9">IBT 29677</strain>
    </source>
</reference>
<dbReference type="SUPFAM" id="SSF103473">
    <property type="entry name" value="MFS general substrate transporter"/>
    <property type="match status" value="1"/>
</dbReference>
<evidence type="ECO:0000313" key="9">
    <source>
        <dbReference type="EMBL" id="KAJ5392598.1"/>
    </source>
</evidence>
<feature type="compositionally biased region" description="Polar residues" evidence="6">
    <location>
        <begin position="43"/>
        <end position="59"/>
    </location>
</feature>
<feature type="transmembrane region" description="Helical" evidence="7">
    <location>
        <begin position="424"/>
        <end position="445"/>
    </location>
</feature>
<dbReference type="InterPro" id="IPR020846">
    <property type="entry name" value="MFS_dom"/>
</dbReference>
<comment type="similarity">
    <text evidence="2">Belongs to the major facilitator superfamily.</text>
</comment>
<feature type="compositionally biased region" description="Acidic residues" evidence="6">
    <location>
        <begin position="85"/>
        <end position="98"/>
    </location>
</feature>
<feature type="compositionally biased region" description="Basic and acidic residues" evidence="6">
    <location>
        <begin position="73"/>
        <end position="84"/>
    </location>
</feature>
<dbReference type="GO" id="GO:0016020">
    <property type="term" value="C:membrane"/>
    <property type="evidence" value="ECO:0007669"/>
    <property type="project" value="UniProtKB-SubCell"/>
</dbReference>
<feature type="compositionally biased region" description="Polar residues" evidence="6">
    <location>
        <begin position="27"/>
        <end position="36"/>
    </location>
</feature>
<evidence type="ECO:0000256" key="7">
    <source>
        <dbReference type="SAM" id="Phobius"/>
    </source>
</evidence>
<dbReference type="Proteomes" id="UP001147747">
    <property type="component" value="Unassembled WGS sequence"/>
</dbReference>
<dbReference type="AlphaFoldDB" id="A0A9W9W040"/>
<feature type="transmembrane region" description="Helical" evidence="7">
    <location>
        <begin position="180"/>
        <end position="200"/>
    </location>
</feature>
<evidence type="ECO:0000256" key="4">
    <source>
        <dbReference type="ARBA" id="ARBA00022989"/>
    </source>
</evidence>
<feature type="transmembrane region" description="Helical" evidence="7">
    <location>
        <begin position="486"/>
        <end position="511"/>
    </location>
</feature>
<evidence type="ECO:0000256" key="2">
    <source>
        <dbReference type="ARBA" id="ARBA00008335"/>
    </source>
</evidence>
<comment type="subcellular location">
    <subcellularLocation>
        <location evidence="1">Membrane</location>
        <topology evidence="1">Multi-pass membrane protein</topology>
    </subcellularLocation>
</comment>
<feature type="transmembrane region" description="Helical" evidence="7">
    <location>
        <begin position="241"/>
        <end position="262"/>
    </location>
</feature>
<name>A0A9W9W040_9EURO</name>
<keyword evidence="5 7" id="KW-0472">Membrane</keyword>
<feature type="transmembrane region" description="Helical" evidence="7">
    <location>
        <begin position="340"/>
        <end position="364"/>
    </location>
</feature>
<dbReference type="PANTHER" id="PTHR23502:SF68">
    <property type="entry name" value="MULTIDRUG TRANSPORTER, PUTATIVE (AFU_ORTHOLOGUE AFUA_3G01120)-RELATED"/>
    <property type="match status" value="1"/>
</dbReference>
<comment type="caution">
    <text evidence="9">The sequence shown here is derived from an EMBL/GenBank/DDBJ whole genome shotgun (WGS) entry which is preliminary data.</text>
</comment>
<evidence type="ECO:0000313" key="10">
    <source>
        <dbReference type="Proteomes" id="UP001147747"/>
    </source>
</evidence>
<feature type="transmembrane region" description="Helical" evidence="7">
    <location>
        <begin position="206"/>
        <end position="229"/>
    </location>
</feature>
<proteinExistence type="inferred from homology"/>
<feature type="transmembrane region" description="Helical" evidence="7">
    <location>
        <begin position="154"/>
        <end position="173"/>
    </location>
</feature>
<feature type="region of interest" description="Disordered" evidence="6">
    <location>
        <begin position="1"/>
        <end position="100"/>
    </location>
</feature>
<dbReference type="Pfam" id="PF07690">
    <property type="entry name" value="MFS_1"/>
    <property type="match status" value="1"/>
</dbReference>
<evidence type="ECO:0000256" key="1">
    <source>
        <dbReference type="ARBA" id="ARBA00004141"/>
    </source>
</evidence>
<feature type="transmembrane region" description="Helical" evidence="7">
    <location>
        <begin position="113"/>
        <end position="134"/>
    </location>
</feature>
<feature type="domain" description="Major facilitator superfamily (MFS) profile" evidence="8">
    <location>
        <begin position="115"/>
        <end position="547"/>
    </location>
</feature>
<dbReference type="FunFam" id="1.20.1250.20:FF:000011">
    <property type="entry name" value="MFS multidrug transporter, putative"/>
    <property type="match status" value="1"/>
</dbReference>
<dbReference type="InterPro" id="IPR036259">
    <property type="entry name" value="MFS_trans_sf"/>
</dbReference>
<dbReference type="CDD" id="cd17323">
    <property type="entry name" value="MFS_Tpo1_MDR_like"/>
    <property type="match status" value="1"/>
</dbReference>
<keyword evidence="10" id="KW-1185">Reference proteome</keyword>
<dbReference type="PANTHER" id="PTHR23502">
    <property type="entry name" value="MAJOR FACILITATOR SUPERFAMILY"/>
    <property type="match status" value="1"/>
</dbReference>
<sequence length="553" mass="60225">MLRTPHGVQKSYTYGPNPNPNPNPNPKTSTYPNPIKSSKKSTDPATSNPGPWNSLSLATESEDLPPASNQDVPADRTEQRKSAGADDDMDVFWDEPADQDPKNPMNWSVVRKWSIVSMVSFITFLTPLASSIFAPGVPQVMADFDNSSTILTTFVISVYILGFAFGPLIVAPWSEYSGRFVVYNVSNMLFFIFNIASALAPNLASLVVFRFLDGVAGVTPTTIGSGTIVDIMPTESRGKAMALWSLGPLFGPIIGPVIGGYLVEVKSWRWVFWVLSIASGAASIVFFFVVPETHTPTLLERKAAGLRKKTGNMGYKSRLDDGIPTTKRFLESFVRPTRMLLFSPIVASMCIYIAVLYGLLYILFTTFTLVFEGQYGFSSGESGLSFLGSGVGMLLGLLYAGMLSDREIKLRIQRKEDPQPEDRLPWYIAMPGSLSIPVGLFIYGWSADKHIHWVVPEIGTAVTGFGMIITLMGIQTYLVDAFTQHAASAIAACTVLRSLAGGLLPLCGLKLYDKLGLGWGNSLLAFLALAISPIPILFHIFGAKLRARSSPSR</sequence>
<evidence type="ECO:0000256" key="5">
    <source>
        <dbReference type="ARBA" id="ARBA00023136"/>
    </source>
</evidence>
<feature type="transmembrane region" description="Helical" evidence="7">
    <location>
        <begin position="523"/>
        <end position="543"/>
    </location>
</feature>
<evidence type="ECO:0000256" key="6">
    <source>
        <dbReference type="SAM" id="MobiDB-lite"/>
    </source>
</evidence>
<dbReference type="Gene3D" id="1.20.1250.20">
    <property type="entry name" value="MFS general substrate transporter like domains"/>
    <property type="match status" value="1"/>
</dbReference>
<keyword evidence="3 7" id="KW-0812">Transmembrane</keyword>
<accession>A0A9W9W040</accession>
<gene>
    <name evidence="9" type="ORF">N7509_008088</name>
</gene>
<protein>
    <recommendedName>
        <fullName evidence="8">Major facilitator superfamily (MFS) profile domain-containing protein</fullName>
    </recommendedName>
</protein>
<feature type="transmembrane region" description="Helical" evidence="7">
    <location>
        <begin position="451"/>
        <end position="474"/>
    </location>
</feature>
<dbReference type="InterPro" id="IPR011701">
    <property type="entry name" value="MFS"/>
</dbReference>
<dbReference type="EMBL" id="JAPZBU010000008">
    <property type="protein sequence ID" value="KAJ5392598.1"/>
    <property type="molecule type" value="Genomic_DNA"/>
</dbReference>
<evidence type="ECO:0000259" key="8">
    <source>
        <dbReference type="PROSITE" id="PS50850"/>
    </source>
</evidence>
<dbReference type="PROSITE" id="PS50850">
    <property type="entry name" value="MFS"/>
    <property type="match status" value="1"/>
</dbReference>
<evidence type="ECO:0000256" key="3">
    <source>
        <dbReference type="ARBA" id="ARBA00022692"/>
    </source>
</evidence>
<feature type="transmembrane region" description="Helical" evidence="7">
    <location>
        <begin position="384"/>
        <end position="403"/>
    </location>
</feature>
<dbReference type="GeneID" id="81371705"/>
<feature type="transmembrane region" description="Helical" evidence="7">
    <location>
        <begin position="268"/>
        <end position="290"/>
    </location>
</feature>
<reference evidence="9" key="2">
    <citation type="journal article" date="2023" name="IMA Fungus">
        <title>Comparative genomic study of the Penicillium genus elucidates a diverse pangenome and 15 lateral gene transfer events.</title>
        <authorList>
            <person name="Petersen C."/>
            <person name="Sorensen T."/>
            <person name="Nielsen M.R."/>
            <person name="Sondergaard T.E."/>
            <person name="Sorensen J.L."/>
            <person name="Fitzpatrick D.A."/>
            <person name="Frisvad J.C."/>
            <person name="Nielsen K.L."/>
        </authorList>
    </citation>
    <scope>NUCLEOTIDE SEQUENCE</scope>
    <source>
        <strain evidence="9">IBT 29677</strain>
    </source>
</reference>
<keyword evidence="4 7" id="KW-1133">Transmembrane helix</keyword>
<dbReference type="OrthoDB" id="5296287at2759"/>
<organism evidence="9 10">
    <name type="scientific">Penicillium cosmopolitanum</name>
    <dbReference type="NCBI Taxonomy" id="1131564"/>
    <lineage>
        <taxon>Eukaryota</taxon>
        <taxon>Fungi</taxon>
        <taxon>Dikarya</taxon>
        <taxon>Ascomycota</taxon>
        <taxon>Pezizomycotina</taxon>
        <taxon>Eurotiomycetes</taxon>
        <taxon>Eurotiomycetidae</taxon>
        <taxon>Eurotiales</taxon>
        <taxon>Aspergillaceae</taxon>
        <taxon>Penicillium</taxon>
    </lineage>
</organism>
<dbReference type="RefSeq" id="XP_056488276.1">
    <property type="nucleotide sequence ID" value="XM_056632725.1"/>
</dbReference>